<organism evidence="3 4">
    <name type="scientific">Paractinoplanes brasiliensis</name>
    <dbReference type="NCBI Taxonomy" id="52695"/>
    <lineage>
        <taxon>Bacteria</taxon>
        <taxon>Bacillati</taxon>
        <taxon>Actinomycetota</taxon>
        <taxon>Actinomycetes</taxon>
        <taxon>Micromonosporales</taxon>
        <taxon>Micromonosporaceae</taxon>
        <taxon>Paractinoplanes</taxon>
    </lineage>
</organism>
<dbReference type="SMART" id="SM01204">
    <property type="entry name" value="FIST_C"/>
    <property type="match status" value="1"/>
</dbReference>
<dbReference type="EMBL" id="SNWR01000001">
    <property type="protein sequence ID" value="TDO36516.1"/>
    <property type="molecule type" value="Genomic_DNA"/>
</dbReference>
<feature type="domain" description="FIST" evidence="1">
    <location>
        <begin position="56"/>
        <end position="250"/>
    </location>
</feature>
<dbReference type="PANTHER" id="PTHR40252">
    <property type="entry name" value="BLR0328 PROTEIN"/>
    <property type="match status" value="1"/>
</dbReference>
<keyword evidence="4" id="KW-1185">Reference proteome</keyword>
<evidence type="ECO:0000313" key="3">
    <source>
        <dbReference type="EMBL" id="TDO36516.1"/>
    </source>
</evidence>
<evidence type="ECO:0000259" key="1">
    <source>
        <dbReference type="SMART" id="SM00897"/>
    </source>
</evidence>
<dbReference type="InterPro" id="IPR019494">
    <property type="entry name" value="FIST_C"/>
</dbReference>
<dbReference type="InterPro" id="IPR013702">
    <property type="entry name" value="FIST_domain_N"/>
</dbReference>
<dbReference type="Pfam" id="PF10442">
    <property type="entry name" value="FIST_C"/>
    <property type="match status" value="1"/>
</dbReference>
<reference evidence="3 4" key="1">
    <citation type="submission" date="2019-03" db="EMBL/GenBank/DDBJ databases">
        <title>Sequencing the genomes of 1000 actinobacteria strains.</title>
        <authorList>
            <person name="Klenk H.-P."/>
        </authorList>
    </citation>
    <scope>NUCLEOTIDE SEQUENCE [LARGE SCALE GENOMIC DNA]</scope>
    <source>
        <strain evidence="3 4">DSM 43805</strain>
    </source>
</reference>
<dbReference type="PANTHER" id="PTHR40252:SF2">
    <property type="entry name" value="BLR0328 PROTEIN"/>
    <property type="match status" value="1"/>
</dbReference>
<evidence type="ECO:0008006" key="5">
    <source>
        <dbReference type="Google" id="ProtNLM"/>
    </source>
</evidence>
<dbReference type="Proteomes" id="UP000294901">
    <property type="component" value="Unassembled WGS sequence"/>
</dbReference>
<dbReference type="AlphaFoldDB" id="A0A4R6JP23"/>
<evidence type="ECO:0000313" key="4">
    <source>
        <dbReference type="Proteomes" id="UP000294901"/>
    </source>
</evidence>
<name>A0A4R6JP23_9ACTN</name>
<dbReference type="SMART" id="SM00897">
    <property type="entry name" value="FIST"/>
    <property type="match status" value="1"/>
</dbReference>
<accession>A0A4R6JP23</accession>
<protein>
    <recommendedName>
        <fullName evidence="5">FIST-like protein</fullName>
    </recommendedName>
</protein>
<dbReference type="Pfam" id="PF08495">
    <property type="entry name" value="FIST"/>
    <property type="match status" value="1"/>
</dbReference>
<evidence type="ECO:0000259" key="2">
    <source>
        <dbReference type="SMART" id="SM01204"/>
    </source>
</evidence>
<gene>
    <name evidence="3" type="ORF">C8E87_0090</name>
</gene>
<comment type="caution">
    <text evidence="3">The sequence shown here is derived from an EMBL/GenBank/DDBJ whole genome shotgun (WGS) entry which is preliminary data.</text>
</comment>
<proteinExistence type="predicted"/>
<sequence length="394" mass="41573">MAVAERNVGDSEKSEVHVPTPVISRTRQHTAVASADSHRPDPVAAVAELADALGTRAGLYAVFVTPGYDLPLVGRELKRHFGDRVIGCTSSGNIGPRGYDSAGLCAVAFTGGLRARTVTVGPLDDAPGAVERAAPELADLRSEVGDGEGFAILLTDGLTRNEDLLAANLMAALGDVPIVGGSAGDNLTFEHTAVYHDGEFLPNLASVTVVRTDVPFRLIRLQHHEPTSTLLIATDVDPDRRVVRALNGRPAAQAYAEAVGTRVADLNFSVYSRHPLLLNAGGSAWIRAIAAANADGTLSMFARVDVGDVLRVGRPTGLLDHLEQQFAALEADLGPIGGMLAFDCVLRRLETEEHQVADQVGGFLAERGVVGFSTYGEQFNGMHMNQTLVAVAFA</sequence>
<feature type="domain" description="FIST C-domain" evidence="2">
    <location>
        <begin position="251"/>
        <end position="381"/>
    </location>
</feature>